<evidence type="ECO:0000313" key="3">
    <source>
        <dbReference type="Proteomes" id="UP000284853"/>
    </source>
</evidence>
<feature type="transmembrane region" description="Helical" evidence="1">
    <location>
        <begin position="119"/>
        <end position="140"/>
    </location>
</feature>
<dbReference type="GeneID" id="302712175"/>
<keyword evidence="1" id="KW-0472">Membrane</keyword>
<reference evidence="2 3" key="1">
    <citation type="submission" date="2017-08" db="EMBL/GenBank/DDBJ databases">
        <title>Comparative genomics of bacteria isolated from necrotic lesions of AOD affected trees.</title>
        <authorList>
            <person name="Doonan J."/>
            <person name="Denman S."/>
            <person name="Mcdonald J.E."/>
        </authorList>
    </citation>
    <scope>NUCLEOTIDE SEQUENCE [LARGE SCALE GENOMIC DNA]</scope>
    <source>
        <strain evidence="2 3">CIP 105588</strain>
    </source>
</reference>
<evidence type="ECO:0000256" key="1">
    <source>
        <dbReference type="SAM" id="Phobius"/>
    </source>
</evidence>
<keyword evidence="1" id="KW-1133">Transmembrane helix</keyword>
<sequence length="145" mass="15662">MRILGLMILVVGIIFAISAFTMDVSVLAGNGYRVNNIGLMSTRQNGIILGGFISLCGLLLAIFADKLKSSDLKQVKCPFCAERISPEAIKCKHCGSNVEKNPLTEIAAGNDEVNHDSSYPIYLLVAVLCIFAVIGVSLIISRMHY</sequence>
<protein>
    <submittedName>
        <fullName evidence="2">Zinc ribbon domain-containing protein</fullName>
    </submittedName>
</protein>
<feature type="transmembrane region" description="Helical" evidence="1">
    <location>
        <begin position="6"/>
        <end position="26"/>
    </location>
</feature>
<dbReference type="EMBL" id="NSDJ01000002">
    <property type="protein sequence ID" value="RKF66334.1"/>
    <property type="molecule type" value="Genomic_DNA"/>
</dbReference>
<proteinExistence type="predicted"/>
<dbReference type="RefSeq" id="WP_120163639.1">
    <property type="nucleotide sequence ID" value="NZ_NSDJ01000002.1"/>
</dbReference>
<feature type="transmembrane region" description="Helical" evidence="1">
    <location>
        <begin position="47"/>
        <end position="64"/>
    </location>
</feature>
<name>A0ABX9PQY9_9GAMM</name>
<accession>A0ABX9PQY9</accession>
<keyword evidence="1" id="KW-0812">Transmembrane</keyword>
<organism evidence="2 3">
    <name type="scientific">Rahnella variigena</name>
    <dbReference type="NCBI Taxonomy" id="574964"/>
    <lineage>
        <taxon>Bacteria</taxon>
        <taxon>Pseudomonadati</taxon>
        <taxon>Pseudomonadota</taxon>
        <taxon>Gammaproteobacteria</taxon>
        <taxon>Enterobacterales</taxon>
        <taxon>Yersiniaceae</taxon>
        <taxon>Rahnella</taxon>
    </lineage>
</organism>
<comment type="caution">
    <text evidence="2">The sequence shown here is derived from an EMBL/GenBank/DDBJ whole genome shotgun (WGS) entry which is preliminary data.</text>
</comment>
<dbReference type="Proteomes" id="UP000284853">
    <property type="component" value="Unassembled WGS sequence"/>
</dbReference>
<keyword evidence="3" id="KW-1185">Reference proteome</keyword>
<evidence type="ECO:0000313" key="2">
    <source>
        <dbReference type="EMBL" id="RKF66334.1"/>
    </source>
</evidence>
<gene>
    <name evidence="2" type="ORF">CKQ54_23360</name>
</gene>